<feature type="compositionally biased region" description="Basic and acidic residues" evidence="5">
    <location>
        <begin position="456"/>
        <end position="482"/>
    </location>
</feature>
<feature type="non-terminal residue" evidence="7">
    <location>
        <position position="491"/>
    </location>
</feature>
<feature type="region of interest" description="Disordered" evidence="5">
    <location>
        <begin position="368"/>
        <end position="491"/>
    </location>
</feature>
<feature type="compositionally biased region" description="Low complexity" evidence="5">
    <location>
        <begin position="375"/>
        <end position="387"/>
    </location>
</feature>
<dbReference type="PANTHER" id="PTHR23327">
    <property type="entry name" value="RING FINGER PROTEIN 127"/>
    <property type="match status" value="1"/>
</dbReference>
<organism evidence="7 8">
    <name type="scientific">Toxoplasma gondii TgCatPRC2</name>
    <dbReference type="NCBI Taxonomy" id="1130821"/>
    <lineage>
        <taxon>Eukaryota</taxon>
        <taxon>Sar</taxon>
        <taxon>Alveolata</taxon>
        <taxon>Apicomplexa</taxon>
        <taxon>Conoidasida</taxon>
        <taxon>Coccidia</taxon>
        <taxon>Eucoccidiorida</taxon>
        <taxon>Eimeriorina</taxon>
        <taxon>Sarcocystidae</taxon>
        <taxon>Toxoplasma</taxon>
    </lineage>
</organism>
<evidence type="ECO:0000313" key="8">
    <source>
        <dbReference type="Proteomes" id="UP000075225"/>
    </source>
</evidence>
<dbReference type="EMBL" id="AHZP02001207">
    <property type="protein sequence ID" value="KYK68090.1"/>
    <property type="molecule type" value="Genomic_DNA"/>
</dbReference>
<reference evidence="8" key="1">
    <citation type="submission" date="2016-03" db="EMBL/GenBank/DDBJ databases">
        <authorList>
            <person name="Sibley D."/>
            <person name="Venepally P."/>
            <person name="Karamycheva S."/>
            <person name="Hadjithomas M."/>
            <person name="Khan A."/>
            <person name="Brunk B."/>
            <person name="Roos D."/>
            <person name="Caler E."/>
            <person name="Lorenzi H."/>
        </authorList>
    </citation>
    <scope>NUCLEOTIDE SEQUENCE [LARGE SCALE GENOMIC DNA]</scope>
    <source>
        <strain evidence="8">TgCatPRC2</strain>
    </source>
</reference>
<dbReference type="InterPro" id="IPR001841">
    <property type="entry name" value="Znf_RING"/>
</dbReference>
<keyword evidence="2 4" id="KW-0863">Zinc-finger</keyword>
<dbReference type="AlphaFoldDB" id="A0A151HFJ3"/>
<dbReference type="GO" id="GO:0008270">
    <property type="term" value="F:zinc ion binding"/>
    <property type="evidence" value="ECO:0007669"/>
    <property type="project" value="UniProtKB-KW"/>
</dbReference>
<feature type="compositionally biased region" description="Basic and acidic residues" evidence="5">
    <location>
        <begin position="435"/>
        <end position="448"/>
    </location>
</feature>
<evidence type="ECO:0000259" key="6">
    <source>
        <dbReference type="PROSITE" id="PS50089"/>
    </source>
</evidence>
<dbReference type="PANTHER" id="PTHR23327:SF42">
    <property type="entry name" value="LON PEPTIDASE N-TERMINAL DOMAIN AND RING FINGER PROTEIN C14F5.10C"/>
    <property type="match status" value="1"/>
</dbReference>
<dbReference type="Pfam" id="PF13923">
    <property type="entry name" value="zf-C3HC4_2"/>
    <property type="match status" value="1"/>
</dbReference>
<dbReference type="Proteomes" id="UP000075225">
    <property type="component" value="Unassembled WGS sequence"/>
</dbReference>
<evidence type="ECO:0000256" key="1">
    <source>
        <dbReference type="ARBA" id="ARBA00022723"/>
    </source>
</evidence>
<accession>A0A151HFJ3</accession>
<evidence type="ECO:0000256" key="2">
    <source>
        <dbReference type="ARBA" id="ARBA00022771"/>
    </source>
</evidence>
<dbReference type="PROSITE" id="PS50089">
    <property type="entry name" value="ZF_RING_2"/>
    <property type="match status" value="1"/>
</dbReference>
<evidence type="ECO:0000256" key="4">
    <source>
        <dbReference type="PROSITE-ProRule" id="PRU00175"/>
    </source>
</evidence>
<dbReference type="SUPFAM" id="SSF57850">
    <property type="entry name" value="RING/U-box"/>
    <property type="match status" value="1"/>
</dbReference>
<evidence type="ECO:0000313" key="7">
    <source>
        <dbReference type="EMBL" id="KYK68090.1"/>
    </source>
</evidence>
<dbReference type="VEuPathDB" id="ToxoDB:TGPRC2_215640A"/>
<proteinExistence type="predicted"/>
<dbReference type="InterPro" id="IPR013083">
    <property type="entry name" value="Znf_RING/FYVE/PHD"/>
</dbReference>
<dbReference type="InterPro" id="IPR017907">
    <property type="entry name" value="Znf_RING_CS"/>
</dbReference>
<evidence type="ECO:0000256" key="5">
    <source>
        <dbReference type="SAM" id="MobiDB-lite"/>
    </source>
</evidence>
<keyword evidence="3" id="KW-0862">Zinc</keyword>
<dbReference type="SMART" id="SM00184">
    <property type="entry name" value="RING"/>
    <property type="match status" value="1"/>
</dbReference>
<feature type="compositionally biased region" description="Basic and acidic residues" evidence="5">
    <location>
        <begin position="391"/>
        <end position="409"/>
    </location>
</feature>
<dbReference type="GO" id="GO:0061630">
    <property type="term" value="F:ubiquitin protein ligase activity"/>
    <property type="evidence" value="ECO:0007669"/>
    <property type="project" value="TreeGrafter"/>
</dbReference>
<dbReference type="PROSITE" id="PS00518">
    <property type="entry name" value="ZF_RING_1"/>
    <property type="match status" value="1"/>
</dbReference>
<sequence>MDFSSMPPEDFRRLQEEQRRLWREHEVRQQERRQAERQREAVMTIVALPNGRRLRRQLQPGESARALWHRGREAQSSEVSPGHPRVVHTEAARRSRSLNSGRQQRRDHAPAEELPAFLLPFASASTASRSAAAAALAARRFLRQPQQRQRLQRQLATLGASASLASSSAVDALQRGLSPLLLSSDGAISSLVYLLHSAGGAVGLLPGENDPGDVRPQLQEQALRLLRNRKVARVQVVPGTAGLFGVGERKAKTVTTFYTEEDFKCPVCFELLLRPVVTPCLHVFCRDCMLAVLLRTSMCPLCRGPVYAEQLEPVEESSSEKIVDFSLNYNLLPVTCTQCYWQGPLSSWTSNHNARRCRRIARHLRRTDPIEKHCSSSSASAASSPPAAHRHPTEVERRRQAERQARDAFFRPPGQAPGSQRLAEPSGESETSAGMREEEASDRGREPAARLLRVQHAQEQRQLRRQNEALEREERRDREERQAAVGETPAT</sequence>
<feature type="region of interest" description="Disordered" evidence="5">
    <location>
        <begin position="69"/>
        <end position="109"/>
    </location>
</feature>
<dbReference type="Gene3D" id="3.30.40.10">
    <property type="entry name" value="Zinc/RING finger domain, C3HC4 (zinc finger)"/>
    <property type="match status" value="1"/>
</dbReference>
<protein>
    <submittedName>
        <fullName evidence="7">Zinc finger, C3HC4 type (RING finger) domain-containing protein</fullName>
    </submittedName>
</protein>
<keyword evidence="1" id="KW-0479">Metal-binding</keyword>
<gene>
    <name evidence="7" type="ORF">TGPRC2_215640A</name>
</gene>
<name>A0A151HFJ3_TOXGO</name>
<comment type="caution">
    <text evidence="7">The sequence shown here is derived from an EMBL/GenBank/DDBJ whole genome shotgun (WGS) entry which is preliminary data.</text>
</comment>
<evidence type="ECO:0000256" key="3">
    <source>
        <dbReference type="ARBA" id="ARBA00022833"/>
    </source>
</evidence>
<feature type="domain" description="RING-type" evidence="6">
    <location>
        <begin position="265"/>
        <end position="303"/>
    </location>
</feature>